<accession>I1E027</accession>
<name>I1E027_9GAMM</name>
<proteinExistence type="inferred from homology"/>
<evidence type="ECO:0000256" key="2">
    <source>
        <dbReference type="ARBA" id="ARBA00017940"/>
    </source>
</evidence>
<keyword evidence="6" id="KW-1185">Reference proteome</keyword>
<dbReference type="InterPro" id="IPR010985">
    <property type="entry name" value="Ribbon_hlx_hlx"/>
</dbReference>
<dbReference type="Proteomes" id="UP000004374">
    <property type="component" value="Unassembled WGS sequence"/>
</dbReference>
<dbReference type="InterPro" id="IPR022789">
    <property type="entry name" value="ParD"/>
</dbReference>
<evidence type="ECO:0000313" key="5">
    <source>
        <dbReference type="EMBL" id="GAB59655.1"/>
    </source>
</evidence>
<comment type="function">
    <text evidence="4">Antitoxin component of a type II toxin-antitoxin (TA) system. Neutralizes the effect of toxin ParE.</text>
</comment>
<comment type="caution">
    <text evidence="5">The sequence shown here is derived from an EMBL/GenBank/DDBJ whole genome shotgun (WGS) entry which is preliminary data.</text>
</comment>
<gene>
    <name evidence="5" type="ORF">RNAN_2661</name>
</gene>
<dbReference type="PANTHER" id="PTHR36582">
    <property type="entry name" value="ANTITOXIN PARD"/>
    <property type="match status" value="1"/>
</dbReference>
<dbReference type="SUPFAM" id="SSF47598">
    <property type="entry name" value="Ribbon-helix-helix"/>
    <property type="match status" value="1"/>
</dbReference>
<evidence type="ECO:0000313" key="6">
    <source>
        <dbReference type="Proteomes" id="UP000004374"/>
    </source>
</evidence>
<dbReference type="Gene3D" id="6.10.10.120">
    <property type="entry name" value="Antitoxin ParD1-like"/>
    <property type="match status" value="1"/>
</dbReference>
<dbReference type="PANTHER" id="PTHR36582:SF2">
    <property type="entry name" value="ANTITOXIN PARD"/>
    <property type="match status" value="1"/>
</dbReference>
<dbReference type="STRING" id="562729.RNAN_2661"/>
<reference evidence="5 6" key="1">
    <citation type="journal article" date="2012" name="J. Bacteriol.">
        <title>Genome Sequence of the Protease-Producing Bacterium Rheinheimera nanhaiensis E407-8T, Isolated from Deep-Sea Sediment of the South China Sea.</title>
        <authorList>
            <person name="Zhang X.-Y."/>
            <person name="Zhang Y.-J."/>
            <person name="Qin Q.-L."/>
            <person name="Xie B.-B."/>
            <person name="Chen X.-L."/>
            <person name="Zhou B.-C."/>
            <person name="Zhang Y.-Z."/>
        </authorList>
    </citation>
    <scope>NUCLEOTIDE SEQUENCE [LARGE SCALE GENOMIC DNA]</scope>
    <source>
        <strain evidence="5 6">E407-8</strain>
    </source>
</reference>
<dbReference type="Pfam" id="PF03693">
    <property type="entry name" value="ParD_antitoxin"/>
    <property type="match status" value="1"/>
</dbReference>
<evidence type="ECO:0000256" key="3">
    <source>
        <dbReference type="ARBA" id="ARBA00022649"/>
    </source>
</evidence>
<dbReference type="InterPro" id="IPR038296">
    <property type="entry name" value="ParD_sf"/>
</dbReference>
<dbReference type="GO" id="GO:0006355">
    <property type="term" value="P:regulation of DNA-templated transcription"/>
    <property type="evidence" value="ECO:0007669"/>
    <property type="project" value="InterPro"/>
</dbReference>
<evidence type="ECO:0000256" key="4">
    <source>
        <dbReference type="ARBA" id="ARBA00037106"/>
    </source>
</evidence>
<keyword evidence="3" id="KW-1277">Toxin-antitoxin system</keyword>
<dbReference type="AlphaFoldDB" id="I1E027"/>
<dbReference type="NCBIfam" id="TIGR02606">
    <property type="entry name" value="antidote_CC2985"/>
    <property type="match status" value="1"/>
</dbReference>
<protein>
    <recommendedName>
        <fullName evidence="2">Antitoxin ParD</fullName>
    </recommendedName>
</protein>
<dbReference type="EMBL" id="BAFK01000016">
    <property type="protein sequence ID" value="GAB59655.1"/>
    <property type="molecule type" value="Genomic_DNA"/>
</dbReference>
<comment type="similarity">
    <text evidence="1">Belongs to the ParD antitoxin family.</text>
</comment>
<organism evidence="5 6">
    <name type="scientific">Rheinheimera nanhaiensis E407-8</name>
    <dbReference type="NCBI Taxonomy" id="562729"/>
    <lineage>
        <taxon>Bacteria</taxon>
        <taxon>Pseudomonadati</taxon>
        <taxon>Pseudomonadota</taxon>
        <taxon>Gammaproteobacteria</taxon>
        <taxon>Chromatiales</taxon>
        <taxon>Chromatiaceae</taxon>
        <taxon>Rheinheimera</taxon>
    </lineage>
</organism>
<evidence type="ECO:0000256" key="1">
    <source>
        <dbReference type="ARBA" id="ARBA00008580"/>
    </source>
</evidence>
<sequence length="95" mass="10812">MIIDEGWFMTVVRKTITLTEQQGEWVKTRIATGDFTNDSEYFRDLIRRDQARNAELEVIRAALVEGEQSGVSTRSVEDILQAARARLKRDGTIPA</sequence>